<dbReference type="RefSeq" id="WP_159579540.1">
    <property type="nucleotide sequence ID" value="NZ_JBIPKE010000015.1"/>
</dbReference>
<evidence type="ECO:0000313" key="3">
    <source>
        <dbReference type="Proteomes" id="UP001610063"/>
    </source>
</evidence>
<comment type="caution">
    <text evidence="2">The sequence shown here is derived from an EMBL/GenBank/DDBJ whole genome shotgun (WGS) entry which is preliminary data.</text>
</comment>
<feature type="coiled-coil region" evidence="1">
    <location>
        <begin position="2"/>
        <end position="55"/>
    </location>
</feature>
<evidence type="ECO:0000313" key="2">
    <source>
        <dbReference type="EMBL" id="MFH6983532.1"/>
    </source>
</evidence>
<gene>
    <name evidence="2" type="ORF">ACHKAR_08790</name>
</gene>
<evidence type="ECO:0000256" key="1">
    <source>
        <dbReference type="SAM" id="Coils"/>
    </source>
</evidence>
<keyword evidence="1" id="KW-0175">Coiled coil</keyword>
<name>A0ABW7N7S1_9BACT</name>
<proteinExistence type="predicted"/>
<dbReference type="EMBL" id="JBIPKE010000015">
    <property type="protein sequence ID" value="MFH6983532.1"/>
    <property type="molecule type" value="Genomic_DNA"/>
</dbReference>
<organism evidence="2 3">
    <name type="scientific">Marinoscillum luteum</name>
    <dbReference type="NCBI Taxonomy" id="861051"/>
    <lineage>
        <taxon>Bacteria</taxon>
        <taxon>Pseudomonadati</taxon>
        <taxon>Bacteroidota</taxon>
        <taxon>Cytophagia</taxon>
        <taxon>Cytophagales</taxon>
        <taxon>Reichenbachiellaceae</taxon>
        <taxon>Marinoscillum</taxon>
    </lineage>
</organism>
<keyword evidence="3" id="KW-1185">Reference proteome</keyword>
<dbReference type="Proteomes" id="UP001610063">
    <property type="component" value="Unassembled WGS sequence"/>
</dbReference>
<sequence length="58" mass="6866">MQLTSQRNLLALQSELNQLQREMLRKRQEGKLEDIETLEQKVDKLHTELISLKTMISD</sequence>
<reference evidence="2 3" key="1">
    <citation type="journal article" date="2013" name="Int. J. Syst. Evol. Microbiol.">
        <title>Marinoscillum luteum sp. nov., isolated from marine sediment.</title>
        <authorList>
            <person name="Cha I.T."/>
            <person name="Park S.J."/>
            <person name="Kim S.J."/>
            <person name="Kim J.G."/>
            <person name="Jung M.Y."/>
            <person name="Shin K.S."/>
            <person name="Kwon K.K."/>
            <person name="Yang S.H."/>
            <person name="Seo Y.S."/>
            <person name="Rhee S.K."/>
        </authorList>
    </citation>
    <scope>NUCLEOTIDE SEQUENCE [LARGE SCALE GENOMIC DNA]</scope>
    <source>
        <strain evidence="2 3">KCTC 23939</strain>
    </source>
</reference>
<accession>A0ABW7N7S1</accession>
<protein>
    <submittedName>
        <fullName evidence="2">Uncharacterized protein</fullName>
    </submittedName>
</protein>